<evidence type="ECO:0000313" key="4">
    <source>
        <dbReference type="Proteomes" id="UP001431313"/>
    </source>
</evidence>
<feature type="transmembrane region" description="Helical" evidence="2">
    <location>
        <begin position="40"/>
        <end position="61"/>
    </location>
</feature>
<protein>
    <recommendedName>
        <fullName evidence="5">Integral membrane protein</fullName>
    </recommendedName>
</protein>
<keyword evidence="2" id="KW-1133">Transmembrane helix</keyword>
<evidence type="ECO:0000256" key="2">
    <source>
        <dbReference type="SAM" id="Phobius"/>
    </source>
</evidence>
<reference evidence="3" key="1">
    <citation type="submission" date="2022-08" db="EMBL/GenBank/DDBJ databases">
        <authorList>
            <person name="Somphong A."/>
            <person name="Phongsopitanun W."/>
        </authorList>
    </citation>
    <scope>NUCLEOTIDE SEQUENCE</scope>
    <source>
        <strain evidence="3">LP05-1</strain>
    </source>
</reference>
<proteinExistence type="predicted"/>
<feature type="region of interest" description="Disordered" evidence="1">
    <location>
        <begin position="143"/>
        <end position="191"/>
    </location>
</feature>
<accession>A0ABT2CM76</accession>
<keyword evidence="2" id="KW-0812">Transmembrane</keyword>
<feature type="compositionally biased region" description="Gly residues" evidence="1">
    <location>
        <begin position="151"/>
        <end position="165"/>
    </location>
</feature>
<keyword evidence="2" id="KW-0472">Membrane</keyword>
<dbReference type="EMBL" id="JANUGQ010000021">
    <property type="protein sequence ID" value="MCS0638361.1"/>
    <property type="molecule type" value="Genomic_DNA"/>
</dbReference>
<dbReference type="Proteomes" id="UP001431313">
    <property type="component" value="Unassembled WGS sequence"/>
</dbReference>
<sequence length="191" mass="21228">MDGKNLFETPTTYRLIRLEYGLGLVVAAVLFFAHLDEVRWLPAIGLFVYIDLIGYLPGAFAHHRSPDKRIPRVYFVLYNVMHSLVTQGLVVLAWIWLFGAEWALLAVPIHLFGDRALFGNFLKPFALRFEPEPHPAYTAFRERYERPGPDGLSGSGGEGTRGGDLTGTERTPATGPGPIRTITHPNAGRPS</sequence>
<name>A0ABT2CM76_9ACTN</name>
<dbReference type="RefSeq" id="WP_258789632.1">
    <property type="nucleotide sequence ID" value="NZ_JANUGQ010000021.1"/>
</dbReference>
<gene>
    <name evidence="3" type="ORF">NX801_22435</name>
</gene>
<feature type="transmembrane region" description="Helical" evidence="2">
    <location>
        <begin position="73"/>
        <end position="96"/>
    </location>
</feature>
<evidence type="ECO:0000313" key="3">
    <source>
        <dbReference type="EMBL" id="MCS0638361.1"/>
    </source>
</evidence>
<evidence type="ECO:0008006" key="5">
    <source>
        <dbReference type="Google" id="ProtNLM"/>
    </source>
</evidence>
<keyword evidence="4" id="KW-1185">Reference proteome</keyword>
<organism evidence="3 4">
    <name type="scientific">Streptomyces pyxinae</name>
    <dbReference type="NCBI Taxonomy" id="2970734"/>
    <lineage>
        <taxon>Bacteria</taxon>
        <taxon>Bacillati</taxon>
        <taxon>Actinomycetota</taxon>
        <taxon>Actinomycetes</taxon>
        <taxon>Kitasatosporales</taxon>
        <taxon>Streptomycetaceae</taxon>
        <taxon>Streptomyces</taxon>
    </lineage>
</organism>
<evidence type="ECO:0000256" key="1">
    <source>
        <dbReference type="SAM" id="MobiDB-lite"/>
    </source>
</evidence>
<comment type="caution">
    <text evidence="3">The sequence shown here is derived from an EMBL/GenBank/DDBJ whole genome shotgun (WGS) entry which is preliminary data.</text>
</comment>
<feature type="transmembrane region" description="Helical" evidence="2">
    <location>
        <begin position="12"/>
        <end position="34"/>
    </location>
</feature>